<evidence type="ECO:0000256" key="2">
    <source>
        <dbReference type="SAM" id="Phobius"/>
    </source>
</evidence>
<evidence type="ECO:0000256" key="1">
    <source>
        <dbReference type="SAM" id="MobiDB-lite"/>
    </source>
</evidence>
<dbReference type="Proteomes" id="UP001054902">
    <property type="component" value="Unassembled WGS sequence"/>
</dbReference>
<organism evidence="4 5">
    <name type="scientific">Chaetoceros tenuissimus</name>
    <dbReference type="NCBI Taxonomy" id="426638"/>
    <lineage>
        <taxon>Eukaryota</taxon>
        <taxon>Sar</taxon>
        <taxon>Stramenopiles</taxon>
        <taxon>Ochrophyta</taxon>
        <taxon>Bacillariophyta</taxon>
        <taxon>Coscinodiscophyceae</taxon>
        <taxon>Chaetocerotophycidae</taxon>
        <taxon>Chaetocerotales</taxon>
        <taxon>Chaetocerotaceae</taxon>
        <taxon>Chaetoceros</taxon>
    </lineage>
</organism>
<gene>
    <name evidence="4" type="ORF">CTEN210_03073</name>
</gene>
<keyword evidence="2" id="KW-1133">Transmembrane helix</keyword>
<feature type="region of interest" description="Disordered" evidence="1">
    <location>
        <begin position="186"/>
        <end position="208"/>
    </location>
</feature>
<sequence length="317" mass="35273">MKYRFLSLFLSLLAQTKGFVPQTSSSTRNQVSHKHSSIYTSTSQVKPATCLHEKEKGVMDILSMKVDIPEEVREEIFRAEANTPAAQDRQTRIILYAAIALLGIGFSSLNVFLSNIRAEAGLAPDDLSAIRDIGFGWVEGSIFSFFLLNKIGGGIALIAAGFGGTMVELEQRTKNENAEKIWQELQRRREKGPQKKQKDKKLKKKKQKNKKRLSALSEVIFEEETTTTTTTEATSQVTEDKDSSNVAATEEKKEGGLMDKMKDFYDQADKMAASQALLLNKELEDKGVIDKITDESGLKVIGKEAASKLDKEKNDKN</sequence>
<name>A0AAD3CJ40_9STRA</name>
<evidence type="ECO:0000256" key="3">
    <source>
        <dbReference type="SAM" id="SignalP"/>
    </source>
</evidence>
<keyword evidence="3" id="KW-0732">Signal</keyword>
<evidence type="ECO:0000313" key="5">
    <source>
        <dbReference type="Proteomes" id="UP001054902"/>
    </source>
</evidence>
<feature type="compositionally biased region" description="Basic residues" evidence="1">
    <location>
        <begin position="194"/>
        <end position="208"/>
    </location>
</feature>
<feature type="region of interest" description="Disordered" evidence="1">
    <location>
        <begin position="224"/>
        <end position="254"/>
    </location>
</feature>
<feature type="signal peptide" evidence="3">
    <location>
        <begin position="1"/>
        <end position="18"/>
    </location>
</feature>
<reference evidence="4 5" key="1">
    <citation type="journal article" date="2021" name="Sci. Rep.">
        <title>The genome of the diatom Chaetoceros tenuissimus carries an ancient integrated fragment of an extant virus.</title>
        <authorList>
            <person name="Hongo Y."/>
            <person name="Kimura K."/>
            <person name="Takaki Y."/>
            <person name="Yoshida Y."/>
            <person name="Baba S."/>
            <person name="Kobayashi G."/>
            <person name="Nagasaki K."/>
            <person name="Hano T."/>
            <person name="Tomaru Y."/>
        </authorList>
    </citation>
    <scope>NUCLEOTIDE SEQUENCE [LARGE SCALE GENOMIC DNA]</scope>
    <source>
        <strain evidence="4 5">NIES-3715</strain>
    </source>
</reference>
<proteinExistence type="predicted"/>
<accession>A0AAD3CJ40</accession>
<protein>
    <submittedName>
        <fullName evidence="4">Uncharacterized protein</fullName>
    </submittedName>
</protein>
<dbReference type="AlphaFoldDB" id="A0AAD3CJ40"/>
<feature type="compositionally biased region" description="Basic and acidic residues" evidence="1">
    <location>
        <begin position="238"/>
        <end position="254"/>
    </location>
</feature>
<evidence type="ECO:0000313" key="4">
    <source>
        <dbReference type="EMBL" id="GFH46599.1"/>
    </source>
</evidence>
<keyword evidence="2" id="KW-0472">Membrane</keyword>
<feature type="transmembrane region" description="Helical" evidence="2">
    <location>
        <begin position="93"/>
        <end position="113"/>
    </location>
</feature>
<keyword evidence="5" id="KW-1185">Reference proteome</keyword>
<dbReference type="EMBL" id="BLLK01000022">
    <property type="protein sequence ID" value="GFH46599.1"/>
    <property type="molecule type" value="Genomic_DNA"/>
</dbReference>
<comment type="caution">
    <text evidence="4">The sequence shown here is derived from an EMBL/GenBank/DDBJ whole genome shotgun (WGS) entry which is preliminary data.</text>
</comment>
<feature type="chain" id="PRO_5041916184" evidence="3">
    <location>
        <begin position="19"/>
        <end position="317"/>
    </location>
</feature>
<keyword evidence="2" id="KW-0812">Transmembrane</keyword>